<proteinExistence type="predicted"/>
<evidence type="ECO:0000256" key="1">
    <source>
        <dbReference type="SAM" id="Phobius"/>
    </source>
</evidence>
<evidence type="ECO:0000313" key="2">
    <source>
        <dbReference type="EMBL" id="MBB6509323.1"/>
    </source>
</evidence>
<dbReference type="EMBL" id="JACHBU010000004">
    <property type="protein sequence ID" value="MBB6509323.1"/>
    <property type="molecule type" value="Genomic_DNA"/>
</dbReference>
<protein>
    <submittedName>
        <fullName evidence="2">Uncharacterized protein</fullName>
    </submittedName>
</protein>
<keyword evidence="1" id="KW-1133">Transmembrane helix</keyword>
<keyword evidence="1" id="KW-0472">Membrane</keyword>
<keyword evidence="3" id="KW-1185">Reference proteome</keyword>
<sequence>MRIQIVAISIMASLFLWIFAYYCLQTTYRTGQAYGVMPNLNISKRLSIFD</sequence>
<name>A0A7X0JKL1_9HYPH</name>
<dbReference type="AlphaFoldDB" id="A0A7X0JKL1"/>
<organism evidence="2 3">
    <name type="scientific">Rhizobium soli</name>
    <dbReference type="NCBI Taxonomy" id="424798"/>
    <lineage>
        <taxon>Bacteria</taxon>
        <taxon>Pseudomonadati</taxon>
        <taxon>Pseudomonadota</taxon>
        <taxon>Alphaproteobacteria</taxon>
        <taxon>Hyphomicrobiales</taxon>
        <taxon>Rhizobiaceae</taxon>
        <taxon>Rhizobium/Agrobacterium group</taxon>
        <taxon>Rhizobium</taxon>
    </lineage>
</organism>
<keyword evidence="1" id="KW-0812">Transmembrane</keyword>
<comment type="caution">
    <text evidence="2">The sequence shown here is derived from an EMBL/GenBank/DDBJ whole genome shotgun (WGS) entry which is preliminary data.</text>
</comment>
<accession>A0A7X0JKL1</accession>
<gene>
    <name evidence="2" type="ORF">F4695_002680</name>
</gene>
<feature type="transmembrane region" description="Helical" evidence="1">
    <location>
        <begin position="6"/>
        <end position="24"/>
    </location>
</feature>
<reference evidence="2 3" key="1">
    <citation type="submission" date="2020-08" db="EMBL/GenBank/DDBJ databases">
        <title>The Agave Microbiome: Exploring the role of microbial communities in plant adaptations to desert environments.</title>
        <authorList>
            <person name="Partida-Martinez L.P."/>
        </authorList>
    </citation>
    <scope>NUCLEOTIDE SEQUENCE [LARGE SCALE GENOMIC DNA]</scope>
    <source>
        <strain evidence="2 3">AS3.12</strain>
    </source>
</reference>
<dbReference type="Proteomes" id="UP000585437">
    <property type="component" value="Unassembled WGS sequence"/>
</dbReference>
<evidence type="ECO:0000313" key="3">
    <source>
        <dbReference type="Proteomes" id="UP000585437"/>
    </source>
</evidence>